<keyword evidence="1" id="KW-0472">Membrane</keyword>
<name>A0A916JCC4_9BACT</name>
<reference evidence="2" key="1">
    <citation type="submission" date="2021-04" db="EMBL/GenBank/DDBJ databases">
        <authorList>
            <person name="Rodrigo-Torres L."/>
            <person name="Arahal R. D."/>
            <person name="Lucena T."/>
        </authorList>
    </citation>
    <scope>NUCLEOTIDE SEQUENCE</scope>
    <source>
        <strain evidence="2">CECT 9275</strain>
    </source>
</reference>
<keyword evidence="1" id="KW-1133">Transmembrane helix</keyword>
<evidence type="ECO:0000313" key="2">
    <source>
        <dbReference type="EMBL" id="CAG5001862.1"/>
    </source>
</evidence>
<keyword evidence="1" id="KW-0812">Transmembrane</keyword>
<dbReference type="EMBL" id="CAJRAF010000002">
    <property type="protein sequence ID" value="CAG5001862.1"/>
    <property type="molecule type" value="Genomic_DNA"/>
</dbReference>
<dbReference type="Gene3D" id="3.40.50.300">
    <property type="entry name" value="P-loop containing nucleotide triphosphate hydrolases"/>
    <property type="match status" value="1"/>
</dbReference>
<comment type="caution">
    <text evidence="2">The sequence shown here is derived from an EMBL/GenBank/DDBJ whole genome shotgun (WGS) entry which is preliminary data.</text>
</comment>
<dbReference type="RefSeq" id="WP_215239331.1">
    <property type="nucleotide sequence ID" value="NZ_CAJRAF010000002.1"/>
</dbReference>
<evidence type="ECO:0000256" key="1">
    <source>
        <dbReference type="SAM" id="Phobius"/>
    </source>
</evidence>
<accession>A0A916JCC4</accession>
<evidence type="ECO:0000313" key="3">
    <source>
        <dbReference type="Proteomes" id="UP000680038"/>
    </source>
</evidence>
<dbReference type="AlphaFoldDB" id="A0A916JCC4"/>
<gene>
    <name evidence="2" type="ORF">DYBT9275_02756</name>
</gene>
<keyword evidence="3" id="KW-1185">Reference proteome</keyword>
<organism evidence="2 3">
    <name type="scientific">Dyadobacter helix</name>
    <dbReference type="NCBI Taxonomy" id="2822344"/>
    <lineage>
        <taxon>Bacteria</taxon>
        <taxon>Pseudomonadati</taxon>
        <taxon>Bacteroidota</taxon>
        <taxon>Cytophagia</taxon>
        <taxon>Cytophagales</taxon>
        <taxon>Spirosomataceae</taxon>
        <taxon>Dyadobacter</taxon>
    </lineage>
</organism>
<sequence length="449" mass="52246">MQLLEKPKVNFILYGGAIRGAKTIWLAITFAYLAIFYPNSRWAIMRADRPKIKNNLLPSVNFVYSQREISQHIVDRNRQDLTYTFENGSVIQLFAESYTQDKDMTRFHGLEVNGFGCDELPEFQEQTLDKCFERAGSWLNAGYGANGKKPRPLVLGSANPTKNWVKTRIYDKWKDGCLPEGWEYVQAKVSDNPYVPESYKLSLKANMTTINYQRFVDGDWEWVESNGHEWLHEFNYTQHVRKVAYMPGLPTYLTFDFNVLPYMTMLCFQVEEIAGGYRVRFYDEFCLEHPRNTAEDVCKAWIQKYPKVYGSAPVSYCGDASGENRIPGFGERKAFNPVRETLKPFLHSSSNRVYKKQFFNEFLRKFLNDILSGHLPVEVWIDETNCPKLIKDIQETLESQSGGFTKEKVVQEKTGLKYEKNGHCVDAFKYGLLSVFSKTYEEKYHKVQY</sequence>
<proteinExistence type="predicted"/>
<evidence type="ECO:0008006" key="4">
    <source>
        <dbReference type="Google" id="ProtNLM"/>
    </source>
</evidence>
<protein>
    <recommendedName>
        <fullName evidence="4">Phage terminase large subunit</fullName>
    </recommendedName>
</protein>
<feature type="transmembrane region" description="Helical" evidence="1">
    <location>
        <begin position="12"/>
        <end position="37"/>
    </location>
</feature>
<dbReference type="InterPro" id="IPR027417">
    <property type="entry name" value="P-loop_NTPase"/>
</dbReference>
<dbReference type="Proteomes" id="UP000680038">
    <property type="component" value="Unassembled WGS sequence"/>
</dbReference>